<accession>A0A0E9XQ93</accession>
<evidence type="ECO:0000313" key="1">
    <source>
        <dbReference type="EMBL" id="JAI04026.1"/>
    </source>
</evidence>
<dbReference type="AlphaFoldDB" id="A0A0E9XQ93"/>
<reference evidence="1" key="2">
    <citation type="journal article" date="2015" name="Fish Shellfish Immunol.">
        <title>Early steps in the European eel (Anguilla anguilla)-Vibrio vulnificus interaction in the gills: Role of the RtxA13 toxin.</title>
        <authorList>
            <person name="Callol A."/>
            <person name="Pajuelo D."/>
            <person name="Ebbesson L."/>
            <person name="Teles M."/>
            <person name="MacKenzie S."/>
            <person name="Amaro C."/>
        </authorList>
    </citation>
    <scope>NUCLEOTIDE SEQUENCE</scope>
</reference>
<name>A0A0E9XQ93_ANGAN</name>
<sequence>MLVCHLQVSSCKRLTQGPNDARQFKQRKLNTNHLQFNHQQK</sequence>
<proteinExistence type="predicted"/>
<dbReference type="EMBL" id="GBXM01004552">
    <property type="protein sequence ID" value="JAI04026.1"/>
    <property type="molecule type" value="Transcribed_RNA"/>
</dbReference>
<protein>
    <submittedName>
        <fullName evidence="1">Uncharacterized protein</fullName>
    </submittedName>
</protein>
<reference evidence="1" key="1">
    <citation type="submission" date="2014-11" db="EMBL/GenBank/DDBJ databases">
        <authorList>
            <person name="Amaro Gonzalez C."/>
        </authorList>
    </citation>
    <scope>NUCLEOTIDE SEQUENCE</scope>
</reference>
<organism evidence="1">
    <name type="scientific">Anguilla anguilla</name>
    <name type="common">European freshwater eel</name>
    <name type="synonym">Muraena anguilla</name>
    <dbReference type="NCBI Taxonomy" id="7936"/>
    <lineage>
        <taxon>Eukaryota</taxon>
        <taxon>Metazoa</taxon>
        <taxon>Chordata</taxon>
        <taxon>Craniata</taxon>
        <taxon>Vertebrata</taxon>
        <taxon>Euteleostomi</taxon>
        <taxon>Actinopterygii</taxon>
        <taxon>Neopterygii</taxon>
        <taxon>Teleostei</taxon>
        <taxon>Anguilliformes</taxon>
        <taxon>Anguillidae</taxon>
        <taxon>Anguilla</taxon>
    </lineage>
</organism>